<dbReference type="Gene3D" id="1.10.8.60">
    <property type="match status" value="1"/>
</dbReference>
<evidence type="ECO:0000256" key="4">
    <source>
        <dbReference type="ARBA" id="ARBA00022695"/>
    </source>
</evidence>
<keyword evidence="3 11" id="KW-0808">Transferase</keyword>
<dbReference type="Gene3D" id="1.20.272.10">
    <property type="match status" value="1"/>
</dbReference>
<evidence type="ECO:0000313" key="12">
    <source>
        <dbReference type="Proteomes" id="UP001595974"/>
    </source>
</evidence>
<dbReference type="Pfam" id="PF06144">
    <property type="entry name" value="DNA_pol3_delta"/>
    <property type="match status" value="1"/>
</dbReference>
<evidence type="ECO:0000256" key="6">
    <source>
        <dbReference type="ARBA" id="ARBA00022932"/>
    </source>
</evidence>
<protein>
    <recommendedName>
        <fullName evidence="2">DNA polymerase III subunit delta</fullName>
        <ecNumber evidence="1">2.7.7.7</ecNumber>
    </recommendedName>
</protein>
<dbReference type="EMBL" id="JBHSOG010000113">
    <property type="protein sequence ID" value="MFC5772279.1"/>
    <property type="molecule type" value="Genomic_DNA"/>
</dbReference>
<keyword evidence="6" id="KW-0239">DNA-directed DNA polymerase</keyword>
<keyword evidence="5" id="KW-0235">DNA replication</keyword>
<comment type="catalytic activity">
    <reaction evidence="8">
        <text>DNA(n) + a 2'-deoxyribonucleoside 5'-triphosphate = DNA(n+1) + diphosphate</text>
        <dbReference type="Rhea" id="RHEA:22508"/>
        <dbReference type="Rhea" id="RHEA-COMP:17339"/>
        <dbReference type="Rhea" id="RHEA-COMP:17340"/>
        <dbReference type="ChEBI" id="CHEBI:33019"/>
        <dbReference type="ChEBI" id="CHEBI:61560"/>
        <dbReference type="ChEBI" id="CHEBI:173112"/>
        <dbReference type="EC" id="2.7.7.7"/>
    </reaction>
</comment>
<comment type="similarity">
    <text evidence="7">Belongs to the DNA polymerase HolA subunit family.</text>
</comment>
<keyword evidence="12" id="KW-1185">Reference proteome</keyword>
<comment type="caution">
    <text evidence="11">The sequence shown here is derived from an EMBL/GenBank/DDBJ whole genome shotgun (WGS) entry which is preliminary data.</text>
</comment>
<evidence type="ECO:0000259" key="9">
    <source>
        <dbReference type="Pfam" id="PF06144"/>
    </source>
</evidence>
<dbReference type="GO" id="GO:0003887">
    <property type="term" value="F:DNA-directed DNA polymerase activity"/>
    <property type="evidence" value="ECO:0007669"/>
    <property type="project" value="UniProtKB-EC"/>
</dbReference>
<evidence type="ECO:0000259" key="10">
    <source>
        <dbReference type="Pfam" id="PF14840"/>
    </source>
</evidence>
<dbReference type="SUPFAM" id="SSF52540">
    <property type="entry name" value="P-loop containing nucleoside triphosphate hydrolases"/>
    <property type="match status" value="1"/>
</dbReference>
<dbReference type="InterPro" id="IPR008921">
    <property type="entry name" value="DNA_pol3_clamp-load_cplx_C"/>
</dbReference>
<dbReference type="CDD" id="cd18138">
    <property type="entry name" value="HLD_clamp_pol_III_delta"/>
    <property type="match status" value="1"/>
</dbReference>
<feature type="domain" description="DNA polymerase III delta N-terminal" evidence="9">
    <location>
        <begin position="21"/>
        <end position="135"/>
    </location>
</feature>
<sequence>MILRPDQLATLLAKPLAPLWVLHGNEPLLVLEAADAIRAAARGQGYEERETLVVGQGFKWDALTLAAGNLSLFGGAKLIDLRIPGGKPGRDGGEALQRYAAALPAQTLTLVTLPELDWQARKTGWFKALTEAGNAFELNAPERERLPDWIARRLAAQEQTAAPEALVFIADHVEGNLLAAHQEILKLGLLHPKGALSLEQVQDAVLNVARYDIDKLRQAVLEGDPARCARLLDGLRGEGAAPPLVLWALASEVRSLAMLRAGQDEGQPLPALLKAERVFDDRRRQALSRAVPRLGSPALRAALLHAARIDRMIKGLAQGDVWDEFLQLSLRLARR</sequence>
<dbReference type="InterPro" id="IPR032780">
    <property type="entry name" value="DNA_pol3_delt_C"/>
</dbReference>
<dbReference type="PANTHER" id="PTHR34388">
    <property type="entry name" value="DNA POLYMERASE III SUBUNIT DELTA"/>
    <property type="match status" value="1"/>
</dbReference>
<dbReference type="Pfam" id="PF14840">
    <property type="entry name" value="DNA_pol3_delt_C"/>
    <property type="match status" value="1"/>
</dbReference>
<accession>A0ABW1AZ39</accession>
<dbReference type="Proteomes" id="UP001595974">
    <property type="component" value="Unassembled WGS sequence"/>
</dbReference>
<evidence type="ECO:0000313" key="11">
    <source>
        <dbReference type="EMBL" id="MFC5772279.1"/>
    </source>
</evidence>
<dbReference type="InterPro" id="IPR027417">
    <property type="entry name" value="P-loop_NTPase"/>
</dbReference>
<dbReference type="EC" id="2.7.7.7" evidence="1"/>
<evidence type="ECO:0000256" key="3">
    <source>
        <dbReference type="ARBA" id="ARBA00022679"/>
    </source>
</evidence>
<evidence type="ECO:0000256" key="7">
    <source>
        <dbReference type="ARBA" id="ARBA00034754"/>
    </source>
</evidence>
<dbReference type="RefSeq" id="WP_096445367.1">
    <property type="nucleotide sequence ID" value="NZ_JBHSOG010000113.1"/>
</dbReference>
<dbReference type="SUPFAM" id="SSF48019">
    <property type="entry name" value="post-AAA+ oligomerization domain-like"/>
    <property type="match status" value="1"/>
</dbReference>
<gene>
    <name evidence="11" type="primary">holA</name>
    <name evidence="11" type="ORF">ACFPTN_23095</name>
</gene>
<dbReference type="NCBIfam" id="TIGR01128">
    <property type="entry name" value="holA"/>
    <property type="match status" value="1"/>
</dbReference>
<dbReference type="InterPro" id="IPR010372">
    <property type="entry name" value="DNA_pol3_delta_N"/>
</dbReference>
<dbReference type="Gene3D" id="3.40.50.300">
    <property type="entry name" value="P-loop containing nucleotide triphosphate hydrolases"/>
    <property type="match status" value="1"/>
</dbReference>
<feature type="domain" description="DNA polymerase III subunit delta C-terminal" evidence="10">
    <location>
        <begin position="218"/>
        <end position="333"/>
    </location>
</feature>
<evidence type="ECO:0000256" key="5">
    <source>
        <dbReference type="ARBA" id="ARBA00022705"/>
    </source>
</evidence>
<evidence type="ECO:0000256" key="2">
    <source>
        <dbReference type="ARBA" id="ARBA00017703"/>
    </source>
</evidence>
<keyword evidence="4 11" id="KW-0548">Nucleotidyltransferase</keyword>
<evidence type="ECO:0000256" key="8">
    <source>
        <dbReference type="ARBA" id="ARBA00049244"/>
    </source>
</evidence>
<reference evidence="12" key="1">
    <citation type="journal article" date="2019" name="Int. J. Syst. Evol. Microbiol.">
        <title>The Global Catalogue of Microorganisms (GCM) 10K type strain sequencing project: providing services to taxonomists for standard genome sequencing and annotation.</title>
        <authorList>
            <consortium name="The Broad Institute Genomics Platform"/>
            <consortium name="The Broad Institute Genome Sequencing Center for Infectious Disease"/>
            <person name="Wu L."/>
            <person name="Ma J."/>
        </authorList>
    </citation>
    <scope>NUCLEOTIDE SEQUENCE [LARGE SCALE GENOMIC DNA]</scope>
    <source>
        <strain evidence="12">SHR3</strain>
    </source>
</reference>
<dbReference type="InterPro" id="IPR005790">
    <property type="entry name" value="DNA_polIII_delta"/>
</dbReference>
<dbReference type="PANTHER" id="PTHR34388:SF1">
    <property type="entry name" value="DNA POLYMERASE III SUBUNIT DELTA"/>
    <property type="match status" value="1"/>
</dbReference>
<evidence type="ECO:0000256" key="1">
    <source>
        <dbReference type="ARBA" id="ARBA00012417"/>
    </source>
</evidence>
<organism evidence="11 12">
    <name type="scientific">Thauera sinica</name>
    <dbReference type="NCBI Taxonomy" id="2665146"/>
    <lineage>
        <taxon>Bacteria</taxon>
        <taxon>Pseudomonadati</taxon>
        <taxon>Pseudomonadota</taxon>
        <taxon>Betaproteobacteria</taxon>
        <taxon>Rhodocyclales</taxon>
        <taxon>Zoogloeaceae</taxon>
        <taxon>Thauera</taxon>
    </lineage>
</organism>
<name>A0ABW1AZ39_9RHOO</name>
<proteinExistence type="inferred from homology"/>